<evidence type="ECO:0000256" key="5">
    <source>
        <dbReference type="ARBA" id="ARBA00023242"/>
    </source>
</evidence>
<feature type="region of interest" description="Disordered" evidence="7">
    <location>
        <begin position="1"/>
        <end position="71"/>
    </location>
</feature>
<protein>
    <submittedName>
        <fullName evidence="8">Nucleolar protein 14</fullName>
    </submittedName>
</protein>
<feature type="compositionally biased region" description="Basic and acidic residues" evidence="7">
    <location>
        <begin position="241"/>
        <end position="286"/>
    </location>
</feature>
<feature type="compositionally biased region" description="Acidic residues" evidence="7">
    <location>
        <begin position="329"/>
        <end position="340"/>
    </location>
</feature>
<evidence type="ECO:0000256" key="2">
    <source>
        <dbReference type="ARBA" id="ARBA00007466"/>
    </source>
</evidence>
<accession>A0A2R5GMW8</accession>
<dbReference type="PANTHER" id="PTHR23183">
    <property type="entry name" value="NOP14"/>
    <property type="match status" value="1"/>
</dbReference>
<keyword evidence="5" id="KW-0539">Nucleus</keyword>
<dbReference type="Pfam" id="PF04147">
    <property type="entry name" value="Nop14"/>
    <property type="match status" value="2"/>
</dbReference>
<feature type="region of interest" description="Disordered" evidence="7">
    <location>
        <begin position="187"/>
        <end position="226"/>
    </location>
</feature>
<dbReference type="GO" id="GO:0030692">
    <property type="term" value="C:Noc4p-Nop14p complex"/>
    <property type="evidence" value="ECO:0007669"/>
    <property type="project" value="TreeGrafter"/>
</dbReference>
<feature type="region of interest" description="Disordered" evidence="7">
    <location>
        <begin position="238"/>
        <end position="460"/>
    </location>
</feature>
<evidence type="ECO:0000313" key="8">
    <source>
        <dbReference type="EMBL" id="GBG31965.1"/>
    </source>
</evidence>
<keyword evidence="9" id="KW-1185">Reference proteome</keyword>
<dbReference type="EMBL" id="BEYU01000110">
    <property type="protein sequence ID" value="GBG31965.1"/>
    <property type="molecule type" value="Genomic_DNA"/>
</dbReference>
<dbReference type="InterPro" id="IPR007276">
    <property type="entry name" value="Nop14"/>
</dbReference>
<feature type="compositionally biased region" description="Basic and acidic residues" evidence="7">
    <location>
        <begin position="358"/>
        <end position="384"/>
    </location>
</feature>
<organism evidence="8 9">
    <name type="scientific">Hondaea fermentalgiana</name>
    <dbReference type="NCBI Taxonomy" id="2315210"/>
    <lineage>
        <taxon>Eukaryota</taxon>
        <taxon>Sar</taxon>
        <taxon>Stramenopiles</taxon>
        <taxon>Bigyra</taxon>
        <taxon>Labyrinthulomycetes</taxon>
        <taxon>Thraustochytrida</taxon>
        <taxon>Thraustochytriidae</taxon>
        <taxon>Hondaea</taxon>
    </lineage>
</organism>
<dbReference type="InParanoid" id="A0A2R5GMW8"/>
<gene>
    <name evidence="8" type="ORF">FCC1311_081902</name>
</gene>
<feature type="compositionally biased region" description="Basic and acidic residues" evidence="7">
    <location>
        <begin position="216"/>
        <end position="226"/>
    </location>
</feature>
<keyword evidence="4" id="KW-0698">rRNA processing</keyword>
<name>A0A2R5GMW8_9STRA</name>
<dbReference type="GO" id="GO:0032040">
    <property type="term" value="C:small-subunit processome"/>
    <property type="evidence" value="ECO:0007669"/>
    <property type="project" value="InterPro"/>
</dbReference>
<reference evidence="8 9" key="1">
    <citation type="submission" date="2017-12" db="EMBL/GenBank/DDBJ databases">
        <title>Sequencing, de novo assembly and annotation of complete genome of a new Thraustochytrid species, strain FCC1311.</title>
        <authorList>
            <person name="Sedici K."/>
            <person name="Godart F."/>
            <person name="Aiese Cigliano R."/>
            <person name="Sanseverino W."/>
            <person name="Barakat M."/>
            <person name="Ortet P."/>
            <person name="Marechal E."/>
            <person name="Cagnac O."/>
            <person name="Amato A."/>
        </authorList>
    </citation>
    <scope>NUCLEOTIDE SEQUENCE [LARGE SCALE GENOMIC DNA]</scope>
</reference>
<feature type="compositionally biased region" description="Low complexity" evidence="7">
    <location>
        <begin position="295"/>
        <end position="310"/>
    </location>
</feature>
<dbReference type="PANTHER" id="PTHR23183:SF0">
    <property type="entry name" value="NUCLEOLAR PROTEIN 14"/>
    <property type="match status" value="1"/>
</dbReference>
<sequence length="964" mass="108546">MGRAGRGGKARKDLSGAFNAKNQLKKNNMRQNGKAALGKKAGKAVAAKAAALSNPFEERDNRRQKRNVLNRNLKGAKRNVALARSLAHEKRKRTLLGEFKDMQKANSFQDRRFGEQNESLTEEEKVLERFKRLRSKRQLYDLSDTDAAAEARKRARMQLTHLGQSLAEGDGADMEMEEELQRMLRAEGLDEDEDDDPREKLDANALMEQIKASSNNDDRSKSKKDVMQEVIAKAKMFKLTRQKEKEQDEEERERLDDAFKGLMKDGLFHMRPTRKERQQKEMDDMLARLQKAKQAKAAAAEGETQEAAAEVDTAAENGKKQTKSNGAGDYDDDDDEEDEFDKTVRGLVFEARAAASDRSLKPEEKAKRELEKLKEQQEALERRMKGQFSDEESLADDDLDEGRGKKSRRKKKGNAGSADAFFGEGAEDAKEDEEDEDDDEEEEENEVDEEDDDDDDEDADDELERHLLEEMARRKKEEESKNKAKQRTRKGVSIDRRADLIAEAKEELPFVIAAPESHADFLEFLDKYQGATKIAEVVTRIRKSNSIHLLAENRGKMRMFLEILIDHYVWLVERHAAQANDFGEEDDEDAGMEGKKTYKEVLDACLAGIYEVCHEIPESAGQIFCNRLSRMQLTLGKQLANAAAFGASAGGDYGCESTHLTKGGSLFRRKRGGHKVLVDFCKGAERLPAEAFLVVDALLNQTFVPKRANTELGGDEEASLAKKRVCPQLVRAGRMGVRVKHLAWLRKARTASESAMLSLQFLRYMEEDTHDVSHVNCEAIVVALLSLASQLGDVGASSPSGDVLLQGIESALARASSSAGKSALQAVQRGIESVQRARKPMRLLDVKARAIQSIRPLYNENYKWTKDGHDPDRDRAELKKLKRQAHRERKGVARELRKDAQFLAEQREMEKQAKSSALRAARHRNFEQLNTQAGEMNKAVRSFGATGGGSRNVDMRGRRRQTRS</sequence>
<evidence type="ECO:0000256" key="1">
    <source>
        <dbReference type="ARBA" id="ARBA00004604"/>
    </source>
</evidence>
<evidence type="ECO:0000256" key="3">
    <source>
        <dbReference type="ARBA" id="ARBA00022517"/>
    </source>
</evidence>
<evidence type="ECO:0000256" key="4">
    <source>
        <dbReference type="ARBA" id="ARBA00022552"/>
    </source>
</evidence>
<feature type="compositionally biased region" description="Acidic residues" evidence="7">
    <location>
        <begin position="425"/>
        <end position="460"/>
    </location>
</feature>
<feature type="compositionally biased region" description="Acidic residues" evidence="7">
    <location>
        <begin position="389"/>
        <end position="400"/>
    </location>
</feature>
<feature type="compositionally biased region" description="Basic and acidic residues" evidence="7">
    <location>
        <begin position="472"/>
        <end position="482"/>
    </location>
</feature>
<dbReference type="GO" id="GO:0030490">
    <property type="term" value="P:maturation of SSU-rRNA"/>
    <property type="evidence" value="ECO:0007669"/>
    <property type="project" value="TreeGrafter"/>
</dbReference>
<feature type="compositionally biased region" description="Low complexity" evidence="7">
    <location>
        <begin position="33"/>
        <end position="52"/>
    </location>
</feature>
<evidence type="ECO:0000256" key="7">
    <source>
        <dbReference type="SAM" id="MobiDB-lite"/>
    </source>
</evidence>
<comment type="caution">
    <text evidence="8">The sequence shown here is derived from an EMBL/GenBank/DDBJ whole genome shotgun (WGS) entry which is preliminary data.</text>
</comment>
<evidence type="ECO:0000313" key="9">
    <source>
        <dbReference type="Proteomes" id="UP000241890"/>
    </source>
</evidence>
<dbReference type="Proteomes" id="UP000241890">
    <property type="component" value="Unassembled WGS sequence"/>
</dbReference>
<comment type="subcellular location">
    <subcellularLocation>
        <location evidence="1">Nucleus</location>
        <location evidence="1">Nucleolus</location>
    </subcellularLocation>
</comment>
<keyword evidence="3" id="KW-0690">Ribosome biogenesis</keyword>
<feature type="region of interest" description="Disordered" evidence="7">
    <location>
        <begin position="472"/>
        <end position="491"/>
    </location>
</feature>
<feature type="region of interest" description="Disordered" evidence="7">
    <location>
        <begin position="930"/>
        <end position="964"/>
    </location>
</feature>
<proteinExistence type="inferred from homology"/>
<dbReference type="AlphaFoldDB" id="A0A2R5GMW8"/>
<dbReference type="OrthoDB" id="441771at2759"/>
<evidence type="ECO:0000256" key="6">
    <source>
        <dbReference type="ARBA" id="ARBA00024695"/>
    </source>
</evidence>
<comment type="similarity">
    <text evidence="2">Belongs to the NOP14 family.</text>
</comment>
<comment type="function">
    <text evidence="6">Involved in nucleolar processing of pre-18S ribosomal RNA. Has a role in the nuclear export of 40S pre-ribosomal subunit to the cytoplasm.</text>
</comment>